<organism evidence="2">
    <name type="scientific">bioreactor metagenome</name>
    <dbReference type="NCBI Taxonomy" id="1076179"/>
    <lineage>
        <taxon>unclassified sequences</taxon>
        <taxon>metagenomes</taxon>
        <taxon>ecological metagenomes</taxon>
    </lineage>
</organism>
<name>A0A645DKX9_9ZZZZ</name>
<gene>
    <name evidence="2" type="ORF">SDC9_137064</name>
</gene>
<accession>A0A645DKX9</accession>
<evidence type="ECO:0000313" key="2">
    <source>
        <dbReference type="EMBL" id="MPM89949.1"/>
    </source>
</evidence>
<dbReference type="EMBL" id="VSSQ01037301">
    <property type="protein sequence ID" value="MPM89949.1"/>
    <property type="molecule type" value="Genomic_DNA"/>
</dbReference>
<sequence>MPSTPSDSIVRCGSSGSGPLQPGLVTMLWMTTSLPFSSIPAPSQPRIRGSWSGRSPTPLSDDKSCRFRLLVRMVMMLQPSFGSGSGRSPICRPARGSVDDNDTALTANMPATLVHWFAGSPRPAEGAAASIWRARPGGRRHRGHCSGWVRHRSP</sequence>
<proteinExistence type="predicted"/>
<protein>
    <submittedName>
        <fullName evidence="2">Uncharacterized protein</fullName>
    </submittedName>
</protein>
<reference evidence="2" key="1">
    <citation type="submission" date="2019-08" db="EMBL/GenBank/DDBJ databases">
        <authorList>
            <person name="Kucharzyk K."/>
            <person name="Murdoch R.W."/>
            <person name="Higgins S."/>
            <person name="Loffler F."/>
        </authorList>
    </citation>
    <scope>NUCLEOTIDE SEQUENCE</scope>
</reference>
<comment type="caution">
    <text evidence="2">The sequence shown here is derived from an EMBL/GenBank/DDBJ whole genome shotgun (WGS) entry which is preliminary data.</text>
</comment>
<evidence type="ECO:0000256" key="1">
    <source>
        <dbReference type="SAM" id="MobiDB-lite"/>
    </source>
</evidence>
<feature type="region of interest" description="Disordered" evidence="1">
    <location>
        <begin position="39"/>
        <end position="60"/>
    </location>
</feature>
<dbReference type="AlphaFoldDB" id="A0A645DKX9"/>